<dbReference type="OrthoDB" id="7464126at2759"/>
<dbReference type="SUPFAM" id="SSF48403">
    <property type="entry name" value="Ankyrin repeat"/>
    <property type="match status" value="1"/>
</dbReference>
<sequence>MESLFTTVGLMPKLKAEVRLAQAISEFSGSLTAEKDRVRFKNLQSQSPPGSDEIIKLTEEINRDGARLHRSWRPYGTRLVAILERIRQFAPIGDVLIGGSQNLITCGTSLSFLSYFENVTSMMLNISRSLSLHNDFSILFPGCQKLQTYMCEYTIVIVQVCAKVVANCSRSFVSQLASSLATSFDSIFKPLQSELTTWGQMIEKRTTVLLAQASLKNQDTLLDRLNSLRTKTAQDQEKVQRQDRKNKLLTALCPIQSEVNLIWRRERKKGTSTWIDNHVMYQNWLKARTSSVVWLTGNLGSGKTVTMASVVAQCMMEKVTSTVSFFFCQARNPKTLLASALLGSIVTQVLDSPAMESSLASFLESTEVSANICAKLEGYFDILLKVTPSDWRGIFILDGIDECSLEEVEDISSQLQRLLSLRKSVDRSDDIRGFIMAEIARWSKIRQLPSDLKELAKEQLLAGCQGMFLWLSLEVEDICPKYSQDLRSDAEILTILENLPKSLPEAFDRALTRIEDHSVGSKIFKLVAAAERSLTADELRVASSIKPGNKVWRPSLLIRSAKTLLSRYGGSLLDLDEEDSGIRFIHYSVLLHLTEAPVDPRAAAFHFDLSEAQIMMGSVCVTYLNISIFETRVSNAQRVSFGQVPERTAESVTSNRLSRNAWTVLKRHSRQADIKVDLEKLSHDLCSQKWEDESEAYVFLEYAKKHWLSATRDILGNVEHNVYVLWTCLIAGLTVLVSLPWDAAAVSEAATWAFMNDHRSLFQFFLHSDNQKDVNDALAAAEKCVENGNWDRLLRGDDLGLLVPLYLTSTRVNLVALKAFIDLGCQPLIPEGSILERNNRKAQFGLLESVKSTMVNALRGSTPDDAVLFTVVPFLLNYLSGPDEVIDGEWTILHMCIQHRHKLLAGYFLSMKANIDGCLLSGKPTPLQLALKLGEAELAERLLGARPNILGNPDGLLPPMLLALEIPDLKLFHNLFSRGAHESKIMFTDGTHLYTAFKYACWLFCRDSYSPPDYAYTVLKAFHADGSDINLRYSGGETPLVLSIRTKTYPLTRTLLELGADPNITTPGGLSPLMVAAYCGVPELVDSLLDSGADINLRMTGAISKADARILSNTDVDFRKEHNFVDDHWPDSITGGWSALTLSLMALIKITRKVLVAKQVLDRDKATKKADDEEYQESYRMFALLSNECRPLGFIVKALLTRGAKRLPCDEQVAKMLGIEKFSEASYDKILAALERQGVRTSWR</sequence>
<dbReference type="Proteomes" id="UP000605986">
    <property type="component" value="Unassembled WGS sequence"/>
</dbReference>
<evidence type="ECO:0000313" key="4">
    <source>
        <dbReference type="EMBL" id="KAF4444283.1"/>
    </source>
</evidence>
<evidence type="ECO:0000259" key="3">
    <source>
        <dbReference type="Pfam" id="PF24883"/>
    </source>
</evidence>
<keyword evidence="5" id="KW-1185">Reference proteome</keyword>
<feature type="repeat" description="ANK" evidence="2">
    <location>
        <begin position="1035"/>
        <end position="1067"/>
    </location>
</feature>
<reference evidence="4" key="1">
    <citation type="submission" date="2020-01" db="EMBL/GenBank/DDBJ databases">
        <title>Identification and distribution of gene clusters putatively required for synthesis of sphingolipid metabolism inhibitors in phylogenetically diverse species of the filamentous fungus Fusarium.</title>
        <authorList>
            <person name="Kim H.-S."/>
            <person name="Busman M."/>
            <person name="Brown D.W."/>
            <person name="Divon H."/>
            <person name="Uhlig S."/>
            <person name="Proctor R.H."/>
        </authorList>
    </citation>
    <scope>NUCLEOTIDE SEQUENCE</scope>
    <source>
        <strain evidence="4">NRRL 53441</strain>
    </source>
</reference>
<dbReference type="AlphaFoldDB" id="A0A8H4K7M7"/>
<dbReference type="EMBL" id="JAADJG010000555">
    <property type="protein sequence ID" value="KAF4444283.1"/>
    <property type="molecule type" value="Genomic_DNA"/>
</dbReference>
<dbReference type="PANTHER" id="PTHR10039">
    <property type="entry name" value="AMELOGENIN"/>
    <property type="match status" value="1"/>
</dbReference>
<dbReference type="InterPro" id="IPR036770">
    <property type="entry name" value="Ankyrin_rpt-contain_sf"/>
</dbReference>
<dbReference type="SMART" id="SM00248">
    <property type="entry name" value="ANK"/>
    <property type="match status" value="6"/>
</dbReference>
<dbReference type="SUPFAM" id="SSF52540">
    <property type="entry name" value="P-loop containing nucleoside triphosphate hydrolases"/>
    <property type="match status" value="1"/>
</dbReference>
<evidence type="ECO:0000313" key="5">
    <source>
        <dbReference type="Proteomes" id="UP000605986"/>
    </source>
</evidence>
<proteinExistence type="predicted"/>
<dbReference type="InterPro" id="IPR027417">
    <property type="entry name" value="P-loop_NTPase"/>
</dbReference>
<feature type="domain" description="Nephrocystin 3-like N-terminal" evidence="3">
    <location>
        <begin position="270"/>
        <end position="422"/>
    </location>
</feature>
<dbReference type="Gene3D" id="3.40.50.300">
    <property type="entry name" value="P-loop containing nucleotide triphosphate hydrolases"/>
    <property type="match status" value="1"/>
</dbReference>
<evidence type="ECO:0000256" key="1">
    <source>
        <dbReference type="ARBA" id="ARBA00022737"/>
    </source>
</evidence>
<accession>A0A8H4K7M7</accession>
<feature type="repeat" description="ANK" evidence="2">
    <location>
        <begin position="1068"/>
        <end position="1100"/>
    </location>
</feature>
<organism evidence="4 5">
    <name type="scientific">Fusarium austroafricanum</name>
    <dbReference type="NCBI Taxonomy" id="2364996"/>
    <lineage>
        <taxon>Eukaryota</taxon>
        <taxon>Fungi</taxon>
        <taxon>Dikarya</taxon>
        <taxon>Ascomycota</taxon>
        <taxon>Pezizomycotina</taxon>
        <taxon>Sordariomycetes</taxon>
        <taxon>Hypocreomycetidae</taxon>
        <taxon>Hypocreales</taxon>
        <taxon>Nectriaceae</taxon>
        <taxon>Fusarium</taxon>
        <taxon>Fusarium concolor species complex</taxon>
    </lineage>
</organism>
<dbReference type="Pfam" id="PF12796">
    <property type="entry name" value="Ank_2"/>
    <property type="match status" value="1"/>
</dbReference>
<dbReference type="Gene3D" id="1.25.40.20">
    <property type="entry name" value="Ankyrin repeat-containing domain"/>
    <property type="match status" value="1"/>
</dbReference>
<dbReference type="InterPro" id="IPR056884">
    <property type="entry name" value="NPHP3-like_N"/>
</dbReference>
<evidence type="ECO:0000256" key="2">
    <source>
        <dbReference type="PROSITE-ProRule" id="PRU00023"/>
    </source>
</evidence>
<keyword evidence="1" id="KW-0677">Repeat</keyword>
<dbReference type="PANTHER" id="PTHR10039:SF10">
    <property type="entry name" value="NACHT DOMAIN-CONTAINING PROTEIN"/>
    <property type="match status" value="1"/>
</dbReference>
<name>A0A8H4K7M7_9HYPO</name>
<gene>
    <name evidence="4" type="ORF">F53441_11191</name>
</gene>
<dbReference type="InterPro" id="IPR002110">
    <property type="entry name" value="Ankyrin_rpt"/>
</dbReference>
<comment type="caution">
    <text evidence="4">The sequence shown here is derived from an EMBL/GenBank/DDBJ whole genome shotgun (WGS) entry which is preliminary data.</text>
</comment>
<dbReference type="Pfam" id="PF24883">
    <property type="entry name" value="NPHP3_N"/>
    <property type="match status" value="1"/>
</dbReference>
<dbReference type="PROSITE" id="PS50088">
    <property type="entry name" value="ANK_REPEAT"/>
    <property type="match status" value="2"/>
</dbReference>
<keyword evidence="2" id="KW-0040">ANK repeat</keyword>
<protein>
    <submittedName>
        <fullName evidence="4">NACHT domain-containing protein</fullName>
    </submittedName>
</protein>
<dbReference type="PROSITE" id="PS50297">
    <property type="entry name" value="ANK_REP_REGION"/>
    <property type="match status" value="2"/>
</dbReference>